<proteinExistence type="inferred from homology"/>
<feature type="transmembrane region" description="Helical" evidence="8">
    <location>
        <begin position="87"/>
        <end position="118"/>
    </location>
</feature>
<evidence type="ECO:0000256" key="6">
    <source>
        <dbReference type="ARBA" id="ARBA00023065"/>
    </source>
</evidence>
<dbReference type="GO" id="GO:0007035">
    <property type="term" value="P:vacuolar acidification"/>
    <property type="evidence" value="ECO:0007669"/>
    <property type="project" value="TreeGrafter"/>
</dbReference>
<feature type="transmembrane region" description="Helical" evidence="8">
    <location>
        <begin position="225"/>
        <end position="249"/>
    </location>
</feature>
<dbReference type="InterPro" id="IPR002490">
    <property type="entry name" value="V-ATPase_116kDa_su"/>
</dbReference>
<comment type="subcellular location">
    <subcellularLocation>
        <location evidence="1">Membrane</location>
        <topology evidence="1">Multi-pass membrane protein</topology>
    </subcellularLocation>
</comment>
<reference evidence="9" key="1">
    <citation type="journal article" date="2021" name="PeerJ">
        <title>Extensive microbial diversity within the chicken gut microbiome revealed by metagenomics and culture.</title>
        <authorList>
            <person name="Gilroy R."/>
            <person name="Ravi A."/>
            <person name="Getino M."/>
            <person name="Pursley I."/>
            <person name="Horton D.L."/>
            <person name="Alikhan N.F."/>
            <person name="Baker D."/>
            <person name="Gharbi K."/>
            <person name="Hall N."/>
            <person name="Watson M."/>
            <person name="Adriaenssens E.M."/>
            <person name="Foster-Nyarko E."/>
            <person name="Jarju S."/>
            <person name="Secka A."/>
            <person name="Antonio M."/>
            <person name="Oren A."/>
            <person name="Chaudhuri R.R."/>
            <person name="La Ragione R."/>
            <person name="Hildebrand F."/>
            <person name="Pallen M.J."/>
        </authorList>
    </citation>
    <scope>NUCLEOTIDE SEQUENCE</scope>
    <source>
        <strain evidence="9">Gambia15-2214</strain>
    </source>
</reference>
<evidence type="ECO:0000256" key="3">
    <source>
        <dbReference type="ARBA" id="ARBA00022448"/>
    </source>
</evidence>
<dbReference type="PANTHER" id="PTHR11629:SF63">
    <property type="entry name" value="V-TYPE PROTON ATPASE SUBUNIT A"/>
    <property type="match status" value="1"/>
</dbReference>
<name>A0A9E2L3Z5_9SPIR</name>
<evidence type="ECO:0000313" key="9">
    <source>
        <dbReference type="EMBL" id="MBU3850392.1"/>
    </source>
</evidence>
<dbReference type="GO" id="GO:0046961">
    <property type="term" value="F:proton-transporting ATPase activity, rotational mechanism"/>
    <property type="evidence" value="ECO:0007669"/>
    <property type="project" value="InterPro"/>
</dbReference>
<dbReference type="GO" id="GO:0033179">
    <property type="term" value="C:proton-transporting V-type ATPase, V0 domain"/>
    <property type="evidence" value="ECO:0007669"/>
    <property type="project" value="InterPro"/>
</dbReference>
<evidence type="ECO:0000256" key="1">
    <source>
        <dbReference type="ARBA" id="ARBA00004141"/>
    </source>
</evidence>
<evidence type="ECO:0000256" key="7">
    <source>
        <dbReference type="ARBA" id="ARBA00023136"/>
    </source>
</evidence>
<organism evidence="9 10">
    <name type="scientific">Candidatus Treponema excrementipullorum</name>
    <dbReference type="NCBI Taxonomy" id="2838768"/>
    <lineage>
        <taxon>Bacteria</taxon>
        <taxon>Pseudomonadati</taxon>
        <taxon>Spirochaetota</taxon>
        <taxon>Spirochaetia</taxon>
        <taxon>Spirochaetales</taxon>
        <taxon>Treponemataceae</taxon>
        <taxon>Treponema</taxon>
    </lineage>
</organism>
<keyword evidence="4 8" id="KW-0812">Transmembrane</keyword>
<dbReference type="PANTHER" id="PTHR11629">
    <property type="entry name" value="VACUOLAR PROTON ATPASES"/>
    <property type="match status" value="1"/>
</dbReference>
<keyword evidence="3" id="KW-0813">Transport</keyword>
<feature type="non-terminal residue" evidence="9">
    <location>
        <position position="1"/>
    </location>
</feature>
<evidence type="ECO:0000256" key="2">
    <source>
        <dbReference type="ARBA" id="ARBA00009904"/>
    </source>
</evidence>
<feature type="transmembrane region" description="Helical" evidence="8">
    <location>
        <begin position="315"/>
        <end position="333"/>
    </location>
</feature>
<dbReference type="EMBL" id="JAHLFV010000177">
    <property type="protein sequence ID" value="MBU3850392.1"/>
    <property type="molecule type" value="Genomic_DNA"/>
</dbReference>
<evidence type="ECO:0000313" key="10">
    <source>
        <dbReference type="Proteomes" id="UP000823914"/>
    </source>
</evidence>
<protein>
    <submittedName>
        <fullName evidence="9">ATPase</fullName>
    </submittedName>
</protein>
<comment type="similarity">
    <text evidence="2">Belongs to the V-ATPase 116 kDa subunit family.</text>
</comment>
<gene>
    <name evidence="9" type="ORF">IAA16_07495</name>
</gene>
<sequence>LESTQLVYRISGWIPLKDSQNIMKDLDNLTEGRIAIRLYEPKEVPSVLNGREQVPVKLTHGKVVGSFDRLVFSYGSPLYGTIDPTPLVAFFFTLLFGIMFGDAGQGLVFVVLGILLVLNKIKALSNWSKFGYIFVAIGCSSTIMGLLTGEFFANTEILRPVSEFLSGLFGTPHHPILHLMPSAEALDKLFYFFGFTLAIGFIINSIGLIINIVNQFSLHRPGKALFGKTGLSGALFFWYVVFMGIRIAFFSVPLFWLDWVIIGITLFGVFFAHPLEKLISGKRPIFENGFGIAIIEGVVELLEILSSYLSNSVSFLRVGAFALSHAVLGFIIFELTNLVGGGVGGLAVAVLGNVVVIVLEGMAVAIQVIRLQYYEFFSKFFTETGREFQPFGFKYKVN</sequence>
<dbReference type="GO" id="GO:0016471">
    <property type="term" value="C:vacuolar proton-transporting V-type ATPase complex"/>
    <property type="evidence" value="ECO:0007669"/>
    <property type="project" value="TreeGrafter"/>
</dbReference>
<comment type="caution">
    <text evidence="9">The sequence shown here is derived from an EMBL/GenBank/DDBJ whole genome shotgun (WGS) entry which is preliminary data.</text>
</comment>
<feature type="transmembrane region" description="Helical" evidence="8">
    <location>
        <begin position="345"/>
        <end position="369"/>
    </location>
</feature>
<dbReference type="Pfam" id="PF01496">
    <property type="entry name" value="V_ATPase_I"/>
    <property type="match status" value="2"/>
</dbReference>
<feature type="transmembrane region" description="Helical" evidence="8">
    <location>
        <begin position="255"/>
        <end position="275"/>
    </location>
</feature>
<keyword evidence="6" id="KW-0406">Ion transport</keyword>
<accession>A0A9E2L3Z5</accession>
<dbReference type="AlphaFoldDB" id="A0A9E2L3Z5"/>
<keyword evidence="7 8" id="KW-0472">Membrane</keyword>
<feature type="transmembrane region" description="Helical" evidence="8">
    <location>
        <begin position="130"/>
        <end position="153"/>
    </location>
</feature>
<evidence type="ECO:0000256" key="4">
    <source>
        <dbReference type="ARBA" id="ARBA00022692"/>
    </source>
</evidence>
<dbReference type="GO" id="GO:0051117">
    <property type="term" value="F:ATPase binding"/>
    <property type="evidence" value="ECO:0007669"/>
    <property type="project" value="TreeGrafter"/>
</dbReference>
<evidence type="ECO:0000256" key="5">
    <source>
        <dbReference type="ARBA" id="ARBA00022989"/>
    </source>
</evidence>
<feature type="transmembrane region" description="Helical" evidence="8">
    <location>
        <begin position="189"/>
        <end position="213"/>
    </location>
</feature>
<keyword evidence="5 8" id="KW-1133">Transmembrane helix</keyword>
<dbReference type="Proteomes" id="UP000823914">
    <property type="component" value="Unassembled WGS sequence"/>
</dbReference>
<reference evidence="9" key="2">
    <citation type="submission" date="2021-04" db="EMBL/GenBank/DDBJ databases">
        <authorList>
            <person name="Gilroy R."/>
        </authorList>
    </citation>
    <scope>NUCLEOTIDE SEQUENCE</scope>
    <source>
        <strain evidence="9">Gambia15-2214</strain>
    </source>
</reference>
<evidence type="ECO:0000256" key="8">
    <source>
        <dbReference type="SAM" id="Phobius"/>
    </source>
</evidence>